<dbReference type="STRING" id="1299341.SAMN05444005_101811"/>
<dbReference type="AlphaFoldDB" id="A0A1H8ZNY3"/>
<evidence type="ECO:0000313" key="2">
    <source>
        <dbReference type="EMBL" id="SEP65933.1"/>
    </source>
</evidence>
<accession>A0A1H8ZNY3</accession>
<keyword evidence="3" id="KW-1185">Reference proteome</keyword>
<feature type="transmembrane region" description="Helical" evidence="1">
    <location>
        <begin position="34"/>
        <end position="55"/>
    </location>
</feature>
<reference evidence="2 3" key="1">
    <citation type="submission" date="2016-10" db="EMBL/GenBank/DDBJ databases">
        <authorList>
            <person name="de Groot N.N."/>
        </authorList>
    </citation>
    <scope>NUCLEOTIDE SEQUENCE [LARGE SCALE GENOMIC DNA]</scope>
    <source>
        <strain evidence="2 3">DSM 27078</strain>
    </source>
</reference>
<dbReference type="OrthoDB" id="9813621at2"/>
<dbReference type="Proteomes" id="UP000198648">
    <property type="component" value="Unassembled WGS sequence"/>
</dbReference>
<keyword evidence="1" id="KW-1133">Transmembrane helix</keyword>
<evidence type="ECO:0000313" key="3">
    <source>
        <dbReference type="Proteomes" id="UP000198648"/>
    </source>
</evidence>
<keyword evidence="1" id="KW-0472">Membrane</keyword>
<gene>
    <name evidence="2" type="ORF">SAMN05444005_101811</name>
</gene>
<protein>
    <submittedName>
        <fullName evidence="2">Uncharacterized protein</fullName>
    </submittedName>
</protein>
<dbReference type="EMBL" id="FOEI01000001">
    <property type="protein sequence ID" value="SEP65933.1"/>
    <property type="molecule type" value="Genomic_DNA"/>
</dbReference>
<dbReference type="RefSeq" id="WP_091465437.1">
    <property type="nucleotide sequence ID" value="NZ_FOEI01000001.1"/>
</dbReference>
<feature type="transmembrane region" description="Helical" evidence="1">
    <location>
        <begin position="67"/>
        <end position="87"/>
    </location>
</feature>
<keyword evidence="1" id="KW-0812">Transmembrane</keyword>
<proteinExistence type="predicted"/>
<name>A0A1H8ZNY3_9FLAO</name>
<sequence length="94" mass="10500">MITKSQKNIGLLILVLLLIPLVAMQFTNEVNWSVFDFIIMGGLLSIIGFSCEFMYRKITNPKIKISLIISLLILFLLIWAELAIGIFNSPIAGS</sequence>
<organism evidence="2 3">
    <name type="scientific">Flavobacterium urocaniciphilum</name>
    <dbReference type="NCBI Taxonomy" id="1299341"/>
    <lineage>
        <taxon>Bacteria</taxon>
        <taxon>Pseudomonadati</taxon>
        <taxon>Bacteroidota</taxon>
        <taxon>Flavobacteriia</taxon>
        <taxon>Flavobacteriales</taxon>
        <taxon>Flavobacteriaceae</taxon>
        <taxon>Flavobacterium</taxon>
    </lineage>
</organism>
<evidence type="ECO:0000256" key="1">
    <source>
        <dbReference type="SAM" id="Phobius"/>
    </source>
</evidence>